<evidence type="ECO:0000256" key="2">
    <source>
        <dbReference type="ARBA" id="ARBA00022438"/>
    </source>
</evidence>
<dbReference type="InterPro" id="IPR042097">
    <property type="entry name" value="Aminopeptidase_N-like_N_sf"/>
</dbReference>
<dbReference type="InterPro" id="IPR034016">
    <property type="entry name" value="M1_APN-typ"/>
</dbReference>
<evidence type="ECO:0000256" key="8">
    <source>
        <dbReference type="PIRSR" id="PIRSR634016-1"/>
    </source>
</evidence>
<keyword evidence="4 9" id="KW-0479">Metal-binding</keyword>
<evidence type="ECO:0000256" key="10">
    <source>
        <dbReference type="PIRSR" id="PIRSR634016-4"/>
    </source>
</evidence>
<gene>
    <name evidence="15" type="ORF">BT67DRAFT_386126</name>
</gene>
<feature type="binding site" evidence="9">
    <location>
        <position position="322"/>
    </location>
    <ligand>
        <name>Zn(2+)</name>
        <dbReference type="ChEBI" id="CHEBI:29105"/>
        <note>catalytic</note>
    </ligand>
</feature>
<dbReference type="FunFam" id="2.60.40.1910:FF:000004">
    <property type="entry name" value="Aminopeptidase"/>
    <property type="match status" value="1"/>
</dbReference>
<keyword evidence="7 11" id="KW-0482">Metalloprotease</keyword>
<dbReference type="SUPFAM" id="SSF55486">
    <property type="entry name" value="Metalloproteases ('zincins'), catalytic domain"/>
    <property type="match status" value="1"/>
</dbReference>
<dbReference type="InterPro" id="IPR001930">
    <property type="entry name" value="Peptidase_M1"/>
</dbReference>
<dbReference type="Pfam" id="PF17900">
    <property type="entry name" value="Peptidase_M1_N"/>
    <property type="match status" value="1"/>
</dbReference>
<dbReference type="PANTHER" id="PTHR11533:SF171">
    <property type="entry name" value="AMINOPEPTIDASE"/>
    <property type="match status" value="1"/>
</dbReference>
<evidence type="ECO:0000259" key="12">
    <source>
        <dbReference type="Pfam" id="PF01433"/>
    </source>
</evidence>
<dbReference type="InterPro" id="IPR014782">
    <property type="entry name" value="Peptidase_M1_dom"/>
</dbReference>
<evidence type="ECO:0000256" key="1">
    <source>
        <dbReference type="ARBA" id="ARBA00010136"/>
    </source>
</evidence>
<dbReference type="GO" id="GO:0008270">
    <property type="term" value="F:zinc ion binding"/>
    <property type="evidence" value="ECO:0007669"/>
    <property type="project" value="UniProtKB-UniRule"/>
</dbReference>
<evidence type="ECO:0000256" key="6">
    <source>
        <dbReference type="ARBA" id="ARBA00022833"/>
    </source>
</evidence>
<comment type="caution">
    <text evidence="15">The sequence shown here is derived from an EMBL/GenBank/DDBJ whole genome shotgun (WGS) entry which is preliminary data.</text>
</comment>
<evidence type="ECO:0000313" key="15">
    <source>
        <dbReference type="EMBL" id="KAK4132179.1"/>
    </source>
</evidence>
<evidence type="ECO:0000259" key="13">
    <source>
        <dbReference type="Pfam" id="PF11838"/>
    </source>
</evidence>
<dbReference type="AlphaFoldDB" id="A0AAN6UGA4"/>
<name>A0AAN6UGA4_9PEZI</name>
<evidence type="ECO:0000259" key="14">
    <source>
        <dbReference type="Pfam" id="PF17900"/>
    </source>
</evidence>
<dbReference type="GO" id="GO:0006508">
    <property type="term" value="P:proteolysis"/>
    <property type="evidence" value="ECO:0007669"/>
    <property type="project" value="UniProtKB-KW"/>
</dbReference>
<keyword evidence="3 11" id="KW-0645">Protease</keyword>
<reference evidence="15" key="2">
    <citation type="submission" date="2023-05" db="EMBL/GenBank/DDBJ databases">
        <authorList>
            <consortium name="Lawrence Berkeley National Laboratory"/>
            <person name="Steindorff A."/>
            <person name="Hensen N."/>
            <person name="Bonometti L."/>
            <person name="Westerberg I."/>
            <person name="Brannstrom I.O."/>
            <person name="Guillou S."/>
            <person name="Cros-Aarteil S."/>
            <person name="Calhoun S."/>
            <person name="Haridas S."/>
            <person name="Kuo A."/>
            <person name="Mondo S."/>
            <person name="Pangilinan J."/>
            <person name="Riley R."/>
            <person name="Labutti K."/>
            <person name="Andreopoulos B."/>
            <person name="Lipzen A."/>
            <person name="Chen C."/>
            <person name="Yanf M."/>
            <person name="Daum C."/>
            <person name="Ng V."/>
            <person name="Clum A."/>
            <person name="Ohm R."/>
            <person name="Martin F."/>
            <person name="Silar P."/>
            <person name="Natvig D."/>
            <person name="Lalanne C."/>
            <person name="Gautier V."/>
            <person name="Ament-Velasquez S.L."/>
            <person name="Kruys A."/>
            <person name="Hutchinson M.I."/>
            <person name="Powell A.J."/>
            <person name="Barry K."/>
            <person name="Miller A.N."/>
            <person name="Grigoriev I.V."/>
            <person name="Debuchy R."/>
            <person name="Gladieux P."/>
            <person name="Thoren M.H."/>
            <person name="Johannesson H."/>
        </authorList>
    </citation>
    <scope>NUCLEOTIDE SEQUENCE</scope>
    <source>
        <strain evidence="15">CBS 123565</strain>
    </source>
</reference>
<dbReference type="Gene3D" id="1.25.50.20">
    <property type="match status" value="1"/>
</dbReference>
<keyword evidence="2 11" id="KW-0031">Aminopeptidase</keyword>
<feature type="active site" description="Proton acceptor" evidence="8">
    <location>
        <position position="323"/>
    </location>
</feature>
<feature type="domain" description="Aminopeptidase N-like N-terminal" evidence="14">
    <location>
        <begin position="12"/>
        <end position="210"/>
    </location>
</feature>
<dbReference type="Pfam" id="PF11838">
    <property type="entry name" value="ERAP1_C"/>
    <property type="match status" value="1"/>
</dbReference>
<reference evidence="15" key="1">
    <citation type="journal article" date="2023" name="Mol. Phylogenet. Evol.">
        <title>Genome-scale phylogeny and comparative genomics of the fungal order Sordariales.</title>
        <authorList>
            <person name="Hensen N."/>
            <person name="Bonometti L."/>
            <person name="Westerberg I."/>
            <person name="Brannstrom I.O."/>
            <person name="Guillou S."/>
            <person name="Cros-Aarteil S."/>
            <person name="Calhoun S."/>
            <person name="Haridas S."/>
            <person name="Kuo A."/>
            <person name="Mondo S."/>
            <person name="Pangilinan J."/>
            <person name="Riley R."/>
            <person name="LaButti K."/>
            <person name="Andreopoulos B."/>
            <person name="Lipzen A."/>
            <person name="Chen C."/>
            <person name="Yan M."/>
            <person name="Daum C."/>
            <person name="Ng V."/>
            <person name="Clum A."/>
            <person name="Steindorff A."/>
            <person name="Ohm R.A."/>
            <person name="Martin F."/>
            <person name="Silar P."/>
            <person name="Natvig D.O."/>
            <person name="Lalanne C."/>
            <person name="Gautier V."/>
            <person name="Ament-Velasquez S.L."/>
            <person name="Kruys A."/>
            <person name="Hutchinson M.I."/>
            <person name="Powell A.J."/>
            <person name="Barry K."/>
            <person name="Miller A.N."/>
            <person name="Grigoriev I.V."/>
            <person name="Debuchy R."/>
            <person name="Gladieux P."/>
            <person name="Hiltunen Thoren M."/>
            <person name="Johannesson H."/>
        </authorList>
    </citation>
    <scope>NUCLEOTIDE SEQUENCE</scope>
    <source>
        <strain evidence="15">CBS 123565</strain>
    </source>
</reference>
<dbReference type="PRINTS" id="PR00756">
    <property type="entry name" value="ALADIPTASE"/>
</dbReference>
<feature type="binding site" evidence="9">
    <location>
        <position position="326"/>
    </location>
    <ligand>
        <name>Zn(2+)</name>
        <dbReference type="ChEBI" id="CHEBI:29105"/>
        <note>catalytic</note>
    </ligand>
</feature>
<evidence type="ECO:0000313" key="16">
    <source>
        <dbReference type="Proteomes" id="UP001304895"/>
    </source>
</evidence>
<proteinExistence type="inferred from homology"/>
<accession>A0AAN6UGA4</accession>
<dbReference type="InterPro" id="IPR045357">
    <property type="entry name" value="Aminopeptidase_N-like_N"/>
</dbReference>
<dbReference type="InterPro" id="IPR050344">
    <property type="entry name" value="Peptidase_M1_aminopeptidases"/>
</dbReference>
<dbReference type="GO" id="GO:0043171">
    <property type="term" value="P:peptide catabolic process"/>
    <property type="evidence" value="ECO:0007669"/>
    <property type="project" value="TreeGrafter"/>
</dbReference>
<dbReference type="FunFam" id="1.10.390.10:FF:000001">
    <property type="entry name" value="Aminopeptidase"/>
    <property type="match status" value="1"/>
</dbReference>
<feature type="site" description="Transition state stabilizer" evidence="10">
    <location>
        <position position="408"/>
    </location>
</feature>
<dbReference type="PANTHER" id="PTHR11533">
    <property type="entry name" value="PROTEASE M1 ZINC METALLOPROTEASE"/>
    <property type="match status" value="1"/>
</dbReference>
<comment type="similarity">
    <text evidence="1 11">Belongs to the peptidase M1 family.</text>
</comment>
<dbReference type="InterPro" id="IPR027268">
    <property type="entry name" value="Peptidase_M4/M1_CTD_sf"/>
</dbReference>
<dbReference type="GO" id="GO:0070006">
    <property type="term" value="F:metalloaminopeptidase activity"/>
    <property type="evidence" value="ECO:0007669"/>
    <property type="project" value="TreeGrafter"/>
</dbReference>
<feature type="binding site" evidence="9">
    <location>
        <position position="345"/>
    </location>
    <ligand>
        <name>Zn(2+)</name>
        <dbReference type="ChEBI" id="CHEBI:29105"/>
        <note>catalytic</note>
    </ligand>
</feature>
<protein>
    <recommendedName>
        <fullName evidence="11">Aminopeptidase</fullName>
        <ecNumber evidence="11">3.4.11.-</ecNumber>
    </recommendedName>
</protein>
<evidence type="ECO:0000256" key="5">
    <source>
        <dbReference type="ARBA" id="ARBA00022801"/>
    </source>
</evidence>
<dbReference type="GO" id="GO:0016020">
    <property type="term" value="C:membrane"/>
    <property type="evidence" value="ECO:0007669"/>
    <property type="project" value="TreeGrafter"/>
</dbReference>
<evidence type="ECO:0000256" key="4">
    <source>
        <dbReference type="ARBA" id="ARBA00022723"/>
    </source>
</evidence>
<evidence type="ECO:0000256" key="11">
    <source>
        <dbReference type="RuleBase" id="RU364040"/>
    </source>
</evidence>
<dbReference type="FunFam" id="2.60.40.1730:FF:000002">
    <property type="entry name" value="Aminopeptidase"/>
    <property type="match status" value="1"/>
</dbReference>
<keyword evidence="16" id="KW-1185">Reference proteome</keyword>
<evidence type="ECO:0000256" key="9">
    <source>
        <dbReference type="PIRSR" id="PIRSR634016-3"/>
    </source>
</evidence>
<dbReference type="SUPFAM" id="SSF63737">
    <property type="entry name" value="Leukotriene A4 hydrolase N-terminal domain"/>
    <property type="match status" value="1"/>
</dbReference>
<keyword evidence="6 9" id="KW-0862">Zinc</keyword>
<dbReference type="Gene3D" id="1.10.390.10">
    <property type="entry name" value="Neutral Protease Domain 2"/>
    <property type="match status" value="1"/>
</dbReference>
<dbReference type="InterPro" id="IPR024571">
    <property type="entry name" value="ERAP1-like_C_dom"/>
</dbReference>
<feature type="domain" description="Peptidase M1 membrane alanine aminopeptidase" evidence="12">
    <location>
        <begin position="250"/>
        <end position="467"/>
    </location>
</feature>
<dbReference type="Proteomes" id="UP001304895">
    <property type="component" value="Unassembled WGS sequence"/>
</dbReference>
<dbReference type="Gene3D" id="2.60.40.1910">
    <property type="match status" value="1"/>
</dbReference>
<dbReference type="EC" id="3.4.11.-" evidence="11"/>
<comment type="cofactor">
    <cofactor evidence="9 11">
        <name>Zn(2+)</name>
        <dbReference type="ChEBI" id="CHEBI:29105"/>
    </cofactor>
    <text evidence="9 11">Binds 1 zinc ion per subunit.</text>
</comment>
<dbReference type="Gene3D" id="2.60.40.1730">
    <property type="entry name" value="tricorn interacting facor f3 domain"/>
    <property type="match status" value="1"/>
</dbReference>
<evidence type="ECO:0000256" key="3">
    <source>
        <dbReference type="ARBA" id="ARBA00022670"/>
    </source>
</evidence>
<dbReference type="Pfam" id="PF01433">
    <property type="entry name" value="Peptidase_M1"/>
    <property type="match status" value="1"/>
</dbReference>
<dbReference type="CDD" id="cd09601">
    <property type="entry name" value="M1_APN-Q_like"/>
    <property type="match status" value="1"/>
</dbReference>
<sequence length="889" mass="99671">MTDRDILPDTFKPVHYDLVIKDLDLKNWSYKGTVTIEGQLVKPTSNIVLNTLELKLVSSNIVVSQGKNEQSWESAAFAEDTKTQRSTITFPDELPASDKVSLTIDFTGDLNHDMAGFYRSQYKPAAPAAASVPRDDEFHYMLSTQFEACDARRAFPCFDEPNLKATFDLAIEIPDDQVALSNMPAKETKSVDGGKKLVSFERSPVMSTYLLAWAVGDFEYVEAFTDREYNGKKLPVRVYTTRGLKEQGRWALEHAPKIIDYFSEQFEIDYPLPKSDILAVHEFTHGAMENWGLVTYRMTAILFDEKLSEARFRNRIAYVVAHELAHQWFGNLVTMDWWDELWLNEGFATWAGWLATDYLHPEWEVWPQFINEGMDQAFMLDSVRSSHPIQVEVRDALDVNQIFDKISYLKGCSMIRMLASNLGTKTFMKGIAIYLKKHAYGNAKTEALWDALSEASGVDVKTIMRPWIEKIGFPVLTITEQGKQQISVKQSRFLSTGDVKPEDDQTTWWVPLAIRGKVGSQGVESVALTTKESTIDGISDDFYQVNADATGFYRVNYPESRLKTLGTQLEHLTTEDKIFITGSAADLAFSGYSTTSALLSFIQGLKNETHFRVLSQALDSIATLKSIFGDDDQVKKGLEKFTLELIDKALKTVGFEGPKDEDFITNLLRKRLLLAAVSNSHEEVTSTAFQRWSDYQAKPAEAPISADLRSPVYRAAILRDAAGAVARLKEEWFTTPAIDGKEVCLQALGHTSDAAIIKSVLLPFLFNASPPAAASDSIPGGDMHILAGVLAGNRVGRPLLWAYLRDNWDQFNAKLGGNPILVDRMVNVSLPKFTDVESLEDIEKFFAGVSTKGFDRTLEQVKDKIRGRVAYKTRDAKGVKEWLVSNGYA</sequence>
<dbReference type="GO" id="GO:0042277">
    <property type="term" value="F:peptide binding"/>
    <property type="evidence" value="ECO:0007669"/>
    <property type="project" value="TreeGrafter"/>
</dbReference>
<dbReference type="EMBL" id="MU853419">
    <property type="protein sequence ID" value="KAK4132179.1"/>
    <property type="molecule type" value="Genomic_DNA"/>
</dbReference>
<feature type="domain" description="ERAP1-like C-terminal" evidence="13">
    <location>
        <begin position="542"/>
        <end position="866"/>
    </location>
</feature>
<organism evidence="15 16">
    <name type="scientific">Trichocladium antarcticum</name>
    <dbReference type="NCBI Taxonomy" id="1450529"/>
    <lineage>
        <taxon>Eukaryota</taxon>
        <taxon>Fungi</taxon>
        <taxon>Dikarya</taxon>
        <taxon>Ascomycota</taxon>
        <taxon>Pezizomycotina</taxon>
        <taxon>Sordariomycetes</taxon>
        <taxon>Sordariomycetidae</taxon>
        <taxon>Sordariales</taxon>
        <taxon>Chaetomiaceae</taxon>
        <taxon>Trichocladium</taxon>
    </lineage>
</organism>
<dbReference type="GO" id="GO:0005737">
    <property type="term" value="C:cytoplasm"/>
    <property type="evidence" value="ECO:0007669"/>
    <property type="project" value="TreeGrafter"/>
</dbReference>
<keyword evidence="5 11" id="KW-0378">Hydrolase</keyword>
<evidence type="ECO:0000256" key="7">
    <source>
        <dbReference type="ARBA" id="ARBA00023049"/>
    </source>
</evidence>